<dbReference type="Proteomes" id="UP000515159">
    <property type="component" value="Chromosome 3"/>
</dbReference>
<evidence type="ECO:0000313" key="2">
    <source>
        <dbReference type="Proteomes" id="UP000515159"/>
    </source>
</evidence>
<evidence type="ECO:0000313" key="3">
    <source>
        <dbReference type="RefSeq" id="XP_033792841.1"/>
    </source>
</evidence>
<keyword evidence="2" id="KW-1185">Reference proteome</keyword>
<keyword evidence="1" id="KW-1133">Transmembrane helix</keyword>
<dbReference type="GeneID" id="117356950"/>
<dbReference type="RefSeq" id="XP_033792841.1">
    <property type="nucleotide sequence ID" value="XM_033936950.1"/>
</dbReference>
<accession>A0A6P8R2G3</accession>
<keyword evidence="1" id="KW-0472">Membrane</keyword>
<feature type="transmembrane region" description="Helical" evidence="1">
    <location>
        <begin position="124"/>
        <end position="144"/>
    </location>
</feature>
<evidence type="ECO:0000256" key="1">
    <source>
        <dbReference type="SAM" id="Phobius"/>
    </source>
</evidence>
<organism evidence="2 3">
    <name type="scientific">Geotrypetes seraphini</name>
    <name type="common">Gaboon caecilian</name>
    <name type="synonym">Caecilia seraphini</name>
    <dbReference type="NCBI Taxonomy" id="260995"/>
    <lineage>
        <taxon>Eukaryota</taxon>
        <taxon>Metazoa</taxon>
        <taxon>Chordata</taxon>
        <taxon>Craniata</taxon>
        <taxon>Vertebrata</taxon>
        <taxon>Euteleostomi</taxon>
        <taxon>Amphibia</taxon>
        <taxon>Gymnophiona</taxon>
        <taxon>Geotrypetes</taxon>
    </lineage>
</organism>
<proteinExistence type="predicted"/>
<name>A0A6P8R2G3_GEOSA</name>
<dbReference type="AlphaFoldDB" id="A0A6P8R2G3"/>
<keyword evidence="1" id="KW-0812">Transmembrane</keyword>
<reference evidence="3" key="1">
    <citation type="submission" date="2025-08" db="UniProtKB">
        <authorList>
            <consortium name="RefSeq"/>
        </authorList>
    </citation>
    <scope>IDENTIFICATION</scope>
</reference>
<gene>
    <name evidence="3" type="primary">LOC117356950</name>
</gene>
<protein>
    <submittedName>
        <fullName evidence="3">Proline-rich protein 36-like isoform X2</fullName>
    </submittedName>
</protein>
<sequence>MQLHQHFQKHPHLSPSIPAHLLSSINSPCLLPSSLCHISHHSTFHHIPHLFLFPSAHLASPSPISPHSLPIPPSITLISPYLLLSTFHHIPHLFLFPSAHLVSPSPISPHSLPIPPSITLISTYVFLSTFITFLISSCFLLPTLCHLPPSLPILFLFHHLSHSSSLPVSFCPLVSPSSISPHSLPILPSITLISPYLLLSTFHHPSSLPASFCPPCVTFPHLSPFSSYSTIYHTHLYICPPVHLPSHPSSLPVSSCPPSITSLISSCPPCVTSSISLPSSLALPPITLFSLSLPAQTPMTTPSSLTGYSCHSLISSYVPFSPFLPHPSSLPLLSSASPPPILC</sequence>